<name>A0ABQ8FB96_9FUNG</name>
<dbReference type="Proteomes" id="UP001648503">
    <property type="component" value="Unassembled WGS sequence"/>
</dbReference>
<gene>
    <name evidence="2" type="ORF">BASA50_006046</name>
</gene>
<reference evidence="2 3" key="1">
    <citation type="submission" date="2021-02" db="EMBL/GenBank/DDBJ databases">
        <title>Variation within the Batrachochytrium salamandrivorans European outbreak.</title>
        <authorList>
            <person name="Kelly M."/>
            <person name="Pasmans F."/>
            <person name="Shea T.P."/>
            <person name="Munoz J.F."/>
            <person name="Carranza S."/>
            <person name="Cuomo C.A."/>
            <person name="Martel A."/>
        </authorList>
    </citation>
    <scope>NUCLEOTIDE SEQUENCE [LARGE SCALE GENOMIC DNA]</scope>
    <source>
        <strain evidence="2 3">AMFP18/2</strain>
    </source>
</reference>
<accession>A0ABQ8FB96</accession>
<evidence type="ECO:0008006" key="4">
    <source>
        <dbReference type="Google" id="ProtNLM"/>
    </source>
</evidence>
<protein>
    <recommendedName>
        <fullName evidence="4">DJ-1/PfpI domain-containing protein</fullName>
    </recommendedName>
</protein>
<organism evidence="2 3">
    <name type="scientific">Batrachochytrium salamandrivorans</name>
    <dbReference type="NCBI Taxonomy" id="1357716"/>
    <lineage>
        <taxon>Eukaryota</taxon>
        <taxon>Fungi</taxon>
        <taxon>Fungi incertae sedis</taxon>
        <taxon>Chytridiomycota</taxon>
        <taxon>Chytridiomycota incertae sedis</taxon>
        <taxon>Chytridiomycetes</taxon>
        <taxon>Rhizophydiales</taxon>
        <taxon>Rhizophydiales incertae sedis</taxon>
        <taxon>Batrachochytrium</taxon>
    </lineage>
</organism>
<sequence>MTDSSSDPNHVQTNSSTKDSLIQSAYSSKVIILLSSTNPGTSLKHFIQVYSVCSTVFNTVHIATTTGLPPIWAPVMGTSPSTTTGSTTGSTTTTTTGSTTTNTGSTTTTTTNTDSATAKWLADKHNLLKHPLALDTLDPLLANYSGFVVPDADGFYFEPQSPAIHSFLEYFLKFRKPICLIGSGTAVLFSTEPNTGDMWMFRRHALTAPSNLSLVKANTYTTCRSVEDFIGDLYGRYSTSKNESLHIVIDDNIVTAQTKNSTLIAIQAFTLLCNR</sequence>
<dbReference type="EMBL" id="JAFCIX010000312">
    <property type="protein sequence ID" value="KAH6595252.1"/>
    <property type="molecule type" value="Genomic_DNA"/>
</dbReference>
<keyword evidence="3" id="KW-1185">Reference proteome</keyword>
<proteinExistence type="predicted"/>
<evidence type="ECO:0000313" key="2">
    <source>
        <dbReference type="EMBL" id="KAH6595252.1"/>
    </source>
</evidence>
<evidence type="ECO:0000313" key="3">
    <source>
        <dbReference type="Proteomes" id="UP001648503"/>
    </source>
</evidence>
<comment type="caution">
    <text evidence="2">The sequence shown here is derived from an EMBL/GenBank/DDBJ whole genome shotgun (WGS) entry which is preliminary data.</text>
</comment>
<evidence type="ECO:0000256" key="1">
    <source>
        <dbReference type="SAM" id="MobiDB-lite"/>
    </source>
</evidence>
<dbReference type="SUPFAM" id="SSF52317">
    <property type="entry name" value="Class I glutamine amidotransferase-like"/>
    <property type="match status" value="1"/>
</dbReference>
<dbReference type="Gene3D" id="3.40.50.880">
    <property type="match status" value="1"/>
</dbReference>
<dbReference type="InterPro" id="IPR029062">
    <property type="entry name" value="Class_I_gatase-like"/>
</dbReference>
<feature type="region of interest" description="Disordered" evidence="1">
    <location>
        <begin position="77"/>
        <end position="112"/>
    </location>
</feature>